<evidence type="ECO:0008006" key="2">
    <source>
        <dbReference type="Google" id="ProtNLM"/>
    </source>
</evidence>
<dbReference type="NCBIfam" id="TIGR04381">
    <property type="entry name" value="HTH_TypR"/>
    <property type="match status" value="1"/>
</dbReference>
<accession>A0A0F9RCZ5</accession>
<evidence type="ECO:0000313" key="1">
    <source>
        <dbReference type="EMBL" id="KKN23006.1"/>
    </source>
</evidence>
<proteinExistence type="predicted"/>
<dbReference type="GO" id="GO:0003677">
    <property type="term" value="F:DNA binding"/>
    <property type="evidence" value="ECO:0007669"/>
    <property type="project" value="UniProtKB-KW"/>
</dbReference>
<dbReference type="InterPro" id="IPR030828">
    <property type="entry name" value="HTH_TyrR"/>
</dbReference>
<sequence>MKYLEGIAHVYGPYVTKATGRRNVAVTIKATGYERFVSYPKFLVEVALGRKLDPKLETVDHINGDFNDNSWSNLRVLDISTHVSEDNLRVRMVKMNCVWCGAPVYARPNRIEYRVSRKSVGPFCGRKCASTHNGKKCYSKLPKQPSWYYQWEQYSGHETMYYTATKGGETVADVASRLEIDLPTEAEILAALPRRKPSRKFKTARPCVICSTSTKNKKYCSTECSAVSQRRTKRPSAEELKRLVWKYSTRQLAQKLGVSDVAVANWCRKYGVDKPPRGYWAKQRAKK</sequence>
<dbReference type="Gene3D" id="1.10.10.60">
    <property type="entry name" value="Homeodomain-like"/>
    <property type="match status" value="1"/>
</dbReference>
<name>A0A0F9RCZ5_9ZZZZ</name>
<dbReference type="InterPro" id="IPR044925">
    <property type="entry name" value="His-Me_finger_sf"/>
</dbReference>
<gene>
    <name evidence="1" type="ORF">LCGC14_0909240</name>
</gene>
<dbReference type="SUPFAM" id="SSF54060">
    <property type="entry name" value="His-Me finger endonucleases"/>
    <property type="match status" value="1"/>
</dbReference>
<protein>
    <recommendedName>
        <fullName evidence="2">HNH nuclease domain-containing protein</fullName>
    </recommendedName>
</protein>
<dbReference type="EMBL" id="LAZR01003012">
    <property type="protein sequence ID" value="KKN23006.1"/>
    <property type="molecule type" value="Genomic_DNA"/>
</dbReference>
<dbReference type="AlphaFoldDB" id="A0A0F9RCZ5"/>
<organism evidence="1">
    <name type="scientific">marine sediment metagenome</name>
    <dbReference type="NCBI Taxonomy" id="412755"/>
    <lineage>
        <taxon>unclassified sequences</taxon>
        <taxon>metagenomes</taxon>
        <taxon>ecological metagenomes</taxon>
    </lineage>
</organism>
<reference evidence="1" key="1">
    <citation type="journal article" date="2015" name="Nature">
        <title>Complex archaea that bridge the gap between prokaryotes and eukaryotes.</title>
        <authorList>
            <person name="Spang A."/>
            <person name="Saw J.H."/>
            <person name="Jorgensen S.L."/>
            <person name="Zaremba-Niedzwiedzka K."/>
            <person name="Martijn J."/>
            <person name="Lind A.E."/>
            <person name="van Eijk R."/>
            <person name="Schleper C."/>
            <person name="Guy L."/>
            <person name="Ettema T.J."/>
        </authorList>
    </citation>
    <scope>NUCLEOTIDE SEQUENCE</scope>
</reference>
<comment type="caution">
    <text evidence="1">The sequence shown here is derived from an EMBL/GenBank/DDBJ whole genome shotgun (WGS) entry which is preliminary data.</text>
</comment>